<comment type="cofactor">
    <cofactor evidence="1">
        <name>Mg(2+)</name>
        <dbReference type="ChEBI" id="CHEBI:18420"/>
    </cofactor>
</comment>
<dbReference type="InterPro" id="IPR015375">
    <property type="entry name" value="NADH_PPase-like_N"/>
</dbReference>
<comment type="similarity">
    <text evidence="3">Belongs to the Nudix hydrolase family. NudC subfamily.</text>
</comment>
<sequence>MRHLPEGELNLVLARHAVDRDYLSRSRPELFDELWQNPLTRVLAMYEGQVLLLEEDGKVQAALRLLEVDAVPSAQLRVYLGKSVDASTNEPAQTPVVLAVLSKNAADLVEPDSTKWHTLRKTGAGLSDRDAGLFTQALALANWHDTHKHCPRCGTPTVVEQGGWVRRCFKDDQETYPRTDPALIVAIVDGQDRILLGSQGVWEQNRWSILAGFVEPGESLGAAVIREMFEESGLVVEEPQYLGSQAWPFPYSLMLGFSARVSDSSPSMVADGIEIEKLRWFSREELGAAAHEMLLPNRISIARAIIERWYGEELVSATETGA</sequence>
<dbReference type="GO" id="GO:0006742">
    <property type="term" value="P:NADP+ catabolic process"/>
    <property type="evidence" value="ECO:0007669"/>
    <property type="project" value="TreeGrafter"/>
</dbReference>
<dbReference type="InterPro" id="IPR020084">
    <property type="entry name" value="NUDIX_hydrolase_CS"/>
</dbReference>
<accession>A0A6J6B7I3</accession>
<evidence type="ECO:0000256" key="8">
    <source>
        <dbReference type="ARBA" id="ARBA00023027"/>
    </source>
</evidence>
<dbReference type="InterPro" id="IPR015376">
    <property type="entry name" value="Znr_NADH_PPase"/>
</dbReference>
<dbReference type="Pfam" id="PF09296">
    <property type="entry name" value="NUDIX-like"/>
    <property type="match status" value="1"/>
</dbReference>
<organism evidence="11">
    <name type="scientific">freshwater metagenome</name>
    <dbReference type="NCBI Taxonomy" id="449393"/>
    <lineage>
        <taxon>unclassified sequences</taxon>
        <taxon>metagenomes</taxon>
        <taxon>ecological metagenomes</taxon>
    </lineage>
</organism>
<comment type="catalytic activity">
    <reaction evidence="9">
        <text>a 5'-end NAD(+)-phospho-ribonucleoside in mRNA + H2O = a 5'-end phospho-adenosine-phospho-ribonucleoside in mRNA + beta-nicotinamide D-ribonucleotide + 2 H(+)</text>
        <dbReference type="Rhea" id="RHEA:60876"/>
        <dbReference type="Rhea" id="RHEA-COMP:15698"/>
        <dbReference type="Rhea" id="RHEA-COMP:15719"/>
        <dbReference type="ChEBI" id="CHEBI:14649"/>
        <dbReference type="ChEBI" id="CHEBI:15377"/>
        <dbReference type="ChEBI" id="CHEBI:15378"/>
        <dbReference type="ChEBI" id="CHEBI:144029"/>
        <dbReference type="ChEBI" id="CHEBI:144051"/>
    </reaction>
    <physiologicalReaction direction="left-to-right" evidence="9">
        <dbReference type="Rhea" id="RHEA:60877"/>
    </physiologicalReaction>
</comment>
<evidence type="ECO:0000256" key="1">
    <source>
        <dbReference type="ARBA" id="ARBA00001946"/>
    </source>
</evidence>
<protein>
    <recommendedName>
        <fullName evidence="4">NAD(+) diphosphatase</fullName>
        <ecNumber evidence="4">3.6.1.22</ecNumber>
    </recommendedName>
</protein>
<dbReference type="Pfam" id="PF00293">
    <property type="entry name" value="NUDIX"/>
    <property type="match status" value="1"/>
</dbReference>
<dbReference type="InterPro" id="IPR015797">
    <property type="entry name" value="NUDIX_hydrolase-like_dom_sf"/>
</dbReference>
<dbReference type="PROSITE" id="PS00893">
    <property type="entry name" value="NUDIX_BOX"/>
    <property type="match status" value="1"/>
</dbReference>
<dbReference type="PROSITE" id="PS51462">
    <property type="entry name" value="NUDIX"/>
    <property type="match status" value="1"/>
</dbReference>
<dbReference type="EC" id="3.6.1.22" evidence="4"/>
<proteinExistence type="inferred from homology"/>
<dbReference type="InterPro" id="IPR000086">
    <property type="entry name" value="NUDIX_hydrolase_dom"/>
</dbReference>
<name>A0A6J6B7I3_9ZZZZ</name>
<evidence type="ECO:0000256" key="4">
    <source>
        <dbReference type="ARBA" id="ARBA00012381"/>
    </source>
</evidence>
<keyword evidence="7" id="KW-0460">Magnesium</keyword>
<dbReference type="GO" id="GO:0035529">
    <property type="term" value="F:NADH pyrophosphatase activity"/>
    <property type="evidence" value="ECO:0007669"/>
    <property type="project" value="TreeGrafter"/>
</dbReference>
<dbReference type="Pfam" id="PF09297">
    <property type="entry name" value="Zn_ribbon_NUD"/>
    <property type="match status" value="1"/>
</dbReference>
<dbReference type="GO" id="GO:0005829">
    <property type="term" value="C:cytosol"/>
    <property type="evidence" value="ECO:0007669"/>
    <property type="project" value="TreeGrafter"/>
</dbReference>
<reference evidence="11" key="1">
    <citation type="submission" date="2020-05" db="EMBL/GenBank/DDBJ databases">
        <authorList>
            <person name="Chiriac C."/>
            <person name="Salcher M."/>
            <person name="Ghai R."/>
            <person name="Kavagutti S V."/>
        </authorList>
    </citation>
    <scope>NUCLEOTIDE SEQUENCE</scope>
</reference>
<evidence type="ECO:0000256" key="6">
    <source>
        <dbReference type="ARBA" id="ARBA00022801"/>
    </source>
</evidence>
<dbReference type="SUPFAM" id="SSF55811">
    <property type="entry name" value="Nudix"/>
    <property type="match status" value="1"/>
</dbReference>
<dbReference type="CDD" id="cd03429">
    <property type="entry name" value="NUDIX_NADH_pyrophosphatase_Nudt13"/>
    <property type="match status" value="1"/>
</dbReference>
<dbReference type="EMBL" id="CAEZSH010000030">
    <property type="protein sequence ID" value="CAB4535010.1"/>
    <property type="molecule type" value="Genomic_DNA"/>
</dbReference>
<comment type="cofactor">
    <cofactor evidence="2">
        <name>Zn(2+)</name>
        <dbReference type="ChEBI" id="CHEBI:29105"/>
    </cofactor>
</comment>
<feature type="domain" description="Nudix hydrolase" evidence="10">
    <location>
        <begin position="177"/>
        <end position="307"/>
    </location>
</feature>
<keyword evidence="6" id="KW-0378">Hydrolase</keyword>
<evidence type="ECO:0000313" key="11">
    <source>
        <dbReference type="EMBL" id="CAB4535010.1"/>
    </source>
</evidence>
<evidence type="ECO:0000259" key="10">
    <source>
        <dbReference type="PROSITE" id="PS51462"/>
    </source>
</evidence>
<dbReference type="AlphaFoldDB" id="A0A6J6B7I3"/>
<keyword evidence="8" id="KW-0520">NAD</keyword>
<evidence type="ECO:0000256" key="9">
    <source>
        <dbReference type="ARBA" id="ARBA00023679"/>
    </source>
</evidence>
<evidence type="ECO:0000256" key="7">
    <source>
        <dbReference type="ARBA" id="ARBA00022842"/>
    </source>
</evidence>
<dbReference type="Gene3D" id="3.90.79.20">
    <property type="match status" value="1"/>
</dbReference>
<evidence type="ECO:0000256" key="3">
    <source>
        <dbReference type="ARBA" id="ARBA00009595"/>
    </source>
</evidence>
<dbReference type="PANTHER" id="PTHR42904">
    <property type="entry name" value="NUDIX HYDROLASE, NUDC SUBFAMILY"/>
    <property type="match status" value="1"/>
</dbReference>
<evidence type="ECO:0000256" key="2">
    <source>
        <dbReference type="ARBA" id="ARBA00001947"/>
    </source>
</evidence>
<dbReference type="GO" id="GO:0019677">
    <property type="term" value="P:NAD+ catabolic process"/>
    <property type="evidence" value="ECO:0007669"/>
    <property type="project" value="TreeGrafter"/>
</dbReference>
<keyword evidence="5" id="KW-0479">Metal-binding</keyword>
<dbReference type="GO" id="GO:0046872">
    <property type="term" value="F:metal ion binding"/>
    <property type="evidence" value="ECO:0007669"/>
    <property type="project" value="UniProtKB-KW"/>
</dbReference>
<evidence type="ECO:0000256" key="5">
    <source>
        <dbReference type="ARBA" id="ARBA00022723"/>
    </source>
</evidence>
<dbReference type="InterPro" id="IPR049734">
    <property type="entry name" value="NudC-like_C"/>
</dbReference>
<dbReference type="InterPro" id="IPR050241">
    <property type="entry name" value="NAD-cap_RNA_hydrolase_NudC"/>
</dbReference>
<dbReference type="PANTHER" id="PTHR42904:SF6">
    <property type="entry name" value="NAD-CAPPED RNA HYDROLASE NUDT12"/>
    <property type="match status" value="1"/>
</dbReference>
<dbReference type="Gene3D" id="3.90.79.10">
    <property type="entry name" value="Nucleoside Triphosphate Pyrophosphohydrolase"/>
    <property type="match status" value="1"/>
</dbReference>
<gene>
    <name evidence="11" type="ORF">UFOPK1410_00390</name>
</gene>
<dbReference type="NCBIfam" id="NF001299">
    <property type="entry name" value="PRK00241.1"/>
    <property type="match status" value="1"/>
</dbReference>